<keyword evidence="1" id="KW-1133">Transmembrane helix</keyword>
<protein>
    <recommendedName>
        <fullName evidence="5">Cadmium resistance transporter</fullName>
    </recommendedName>
</protein>
<dbReference type="AlphaFoldDB" id="A0A813XFM0"/>
<proteinExistence type="predicted"/>
<organism evidence="2 4">
    <name type="scientific">Adineta ricciae</name>
    <name type="common">Rotifer</name>
    <dbReference type="NCBI Taxonomy" id="249248"/>
    <lineage>
        <taxon>Eukaryota</taxon>
        <taxon>Metazoa</taxon>
        <taxon>Spiralia</taxon>
        <taxon>Gnathifera</taxon>
        <taxon>Rotifera</taxon>
        <taxon>Eurotatoria</taxon>
        <taxon>Bdelloidea</taxon>
        <taxon>Adinetida</taxon>
        <taxon>Adinetidae</taxon>
        <taxon>Adineta</taxon>
    </lineage>
</organism>
<evidence type="ECO:0000313" key="4">
    <source>
        <dbReference type="Proteomes" id="UP000663828"/>
    </source>
</evidence>
<dbReference type="Pfam" id="PF03596">
    <property type="entry name" value="Cad"/>
    <property type="match status" value="2"/>
</dbReference>
<dbReference type="Proteomes" id="UP000663828">
    <property type="component" value="Unassembled WGS sequence"/>
</dbReference>
<feature type="transmembrane region" description="Helical" evidence="1">
    <location>
        <begin position="12"/>
        <end position="35"/>
    </location>
</feature>
<dbReference type="InterPro" id="IPR004676">
    <property type="entry name" value="Cd-R_transporter"/>
</dbReference>
<feature type="transmembrane region" description="Helical" evidence="1">
    <location>
        <begin position="241"/>
        <end position="259"/>
    </location>
</feature>
<feature type="transmembrane region" description="Helical" evidence="1">
    <location>
        <begin position="165"/>
        <end position="187"/>
    </location>
</feature>
<dbReference type="OrthoDB" id="3791566at2759"/>
<feature type="transmembrane region" description="Helical" evidence="1">
    <location>
        <begin position="55"/>
        <end position="73"/>
    </location>
</feature>
<comment type="caution">
    <text evidence="2">The sequence shown here is derived from an EMBL/GenBank/DDBJ whole genome shotgun (WGS) entry which is preliminary data.</text>
</comment>
<accession>A0A813XFM0</accession>
<keyword evidence="1" id="KW-0472">Membrane</keyword>
<evidence type="ECO:0008006" key="5">
    <source>
        <dbReference type="Google" id="ProtNLM"/>
    </source>
</evidence>
<name>A0A813XFM0_ADIRI</name>
<gene>
    <name evidence="3" type="ORF">EDS130_LOCUS26136</name>
    <name evidence="2" type="ORF">XAT740_LOCUS6486</name>
</gene>
<keyword evidence="4" id="KW-1185">Reference proteome</keyword>
<feature type="transmembrane region" description="Helical" evidence="1">
    <location>
        <begin position="207"/>
        <end position="229"/>
    </location>
</feature>
<dbReference type="EMBL" id="CAJNOR010000295">
    <property type="protein sequence ID" value="CAF0870864.1"/>
    <property type="molecule type" value="Genomic_DNA"/>
</dbReference>
<evidence type="ECO:0000313" key="3">
    <source>
        <dbReference type="EMBL" id="CAF1215821.1"/>
    </source>
</evidence>
<evidence type="ECO:0000313" key="2">
    <source>
        <dbReference type="EMBL" id="CAF0870864.1"/>
    </source>
</evidence>
<reference evidence="2" key="1">
    <citation type="submission" date="2021-02" db="EMBL/GenBank/DDBJ databases">
        <authorList>
            <person name="Nowell W R."/>
        </authorList>
    </citation>
    <scope>NUCLEOTIDE SEQUENCE</scope>
</reference>
<evidence type="ECO:0000256" key="1">
    <source>
        <dbReference type="SAM" id="Phobius"/>
    </source>
</evidence>
<dbReference type="EMBL" id="CAJNOJ010000157">
    <property type="protein sequence ID" value="CAF1215821.1"/>
    <property type="molecule type" value="Genomic_DNA"/>
</dbReference>
<keyword evidence="1" id="KW-0812">Transmembrane</keyword>
<dbReference type="Proteomes" id="UP000663852">
    <property type="component" value="Unassembled WGS sequence"/>
</dbReference>
<sequence>MSSKREKNVGEFIGTAFVSYLATNIDDLVILMNFFTEASLSNSSLKIQHIFLGQYLGFLLLLGISLIGYGISYALPVEMLGFLGFIPIVLGLKSLIEIIRELYKKSDENLDDILPNDDISTIELETIRYRRDTNEEISSEIINQSSEFPSIVNPSSRKSHWKKQLLNIFSFCFNIQTLKIASITIANSGDNVAIYTPLFAQASTWQIVVYMAIFLVMVFVWLMFSYLFINFRPILSIAQEYAEYLVPIVFIGIGIYIIITSDCFPWLDRAIRTKNFQNG</sequence>